<evidence type="ECO:0000256" key="2">
    <source>
        <dbReference type="ARBA" id="ARBA00023125"/>
    </source>
</evidence>
<dbReference type="GO" id="GO:0003677">
    <property type="term" value="F:DNA binding"/>
    <property type="evidence" value="ECO:0007669"/>
    <property type="project" value="UniProtKB-KW"/>
</dbReference>
<dbReference type="PANTHER" id="PTHR44688">
    <property type="entry name" value="DNA-BINDING TRANSCRIPTIONAL ACTIVATOR DEVR_DOSR"/>
    <property type="match status" value="1"/>
</dbReference>
<dbReference type="SMART" id="SM00421">
    <property type="entry name" value="HTH_LUXR"/>
    <property type="match status" value="1"/>
</dbReference>
<dbReference type="Gene3D" id="1.10.10.10">
    <property type="entry name" value="Winged helix-like DNA-binding domain superfamily/Winged helix DNA-binding domain"/>
    <property type="match status" value="1"/>
</dbReference>
<keyword evidence="1" id="KW-0805">Transcription regulation</keyword>
<dbReference type="Pfam" id="PF00196">
    <property type="entry name" value="GerE"/>
    <property type="match status" value="1"/>
</dbReference>
<reference evidence="5 6" key="1">
    <citation type="journal article" date="2014" name="Genome Announc.">
        <title>Draft Genome Sequence of the Antitrypanosomally Active Sponge-Associated Bacterium Actinokineospora sp. Strain EG49.</title>
        <authorList>
            <person name="Harjes J."/>
            <person name="Ryu T."/>
            <person name="Abdelmohsen U.R."/>
            <person name="Moitinho-Silva L."/>
            <person name="Horn H."/>
            <person name="Ravasi T."/>
            <person name="Hentschel U."/>
        </authorList>
    </citation>
    <scope>NUCLEOTIDE SEQUENCE [LARGE SCALE GENOMIC DNA]</scope>
    <source>
        <strain evidence="5 6">EG49</strain>
    </source>
</reference>
<comment type="caution">
    <text evidence="5">The sequence shown here is derived from an EMBL/GenBank/DDBJ whole genome shotgun (WGS) entry which is preliminary data.</text>
</comment>
<dbReference type="SUPFAM" id="SSF46894">
    <property type="entry name" value="C-terminal effector domain of the bipartite response regulators"/>
    <property type="match status" value="1"/>
</dbReference>
<dbReference type="InterPro" id="IPR036388">
    <property type="entry name" value="WH-like_DNA-bd_sf"/>
</dbReference>
<dbReference type="PROSITE" id="PS50043">
    <property type="entry name" value="HTH_LUXR_2"/>
    <property type="match status" value="1"/>
</dbReference>
<dbReference type="InterPro" id="IPR016032">
    <property type="entry name" value="Sig_transdc_resp-reg_C-effctor"/>
</dbReference>
<dbReference type="AlphaFoldDB" id="W7JER2"/>
<keyword evidence="3" id="KW-0804">Transcription</keyword>
<gene>
    <name evidence="5" type="ORF">UO65_0076</name>
</gene>
<feature type="domain" description="HTH luxR-type" evidence="4">
    <location>
        <begin position="1"/>
        <end position="52"/>
    </location>
</feature>
<organism evidence="5 6">
    <name type="scientific">Actinokineospora spheciospongiae</name>
    <dbReference type="NCBI Taxonomy" id="909613"/>
    <lineage>
        <taxon>Bacteria</taxon>
        <taxon>Bacillati</taxon>
        <taxon>Actinomycetota</taxon>
        <taxon>Actinomycetes</taxon>
        <taxon>Pseudonocardiales</taxon>
        <taxon>Pseudonocardiaceae</taxon>
        <taxon>Actinokineospora</taxon>
    </lineage>
</organism>
<dbReference type="Proteomes" id="UP000019277">
    <property type="component" value="Unassembled WGS sequence"/>
</dbReference>
<evidence type="ECO:0000256" key="1">
    <source>
        <dbReference type="ARBA" id="ARBA00023015"/>
    </source>
</evidence>
<dbReference type="InterPro" id="IPR000792">
    <property type="entry name" value="Tscrpt_reg_LuxR_C"/>
</dbReference>
<dbReference type="STRING" id="909613.UO65_0076"/>
<evidence type="ECO:0000313" key="6">
    <source>
        <dbReference type="Proteomes" id="UP000019277"/>
    </source>
</evidence>
<proteinExistence type="predicted"/>
<accession>W7JER2</accession>
<dbReference type="EMBL" id="AYXG01000004">
    <property type="protein sequence ID" value="EWC64469.1"/>
    <property type="molecule type" value="Genomic_DNA"/>
</dbReference>
<keyword evidence="6" id="KW-1185">Reference proteome</keyword>
<evidence type="ECO:0000256" key="3">
    <source>
        <dbReference type="ARBA" id="ARBA00023163"/>
    </source>
</evidence>
<sequence length="66" mass="7111">MLDLVTTGMTNRGIGSALGITERTAREHIARIMLKLGAGSRVEVAVMATRRDLLPRAEAADRHEPG</sequence>
<dbReference type="CDD" id="cd06170">
    <property type="entry name" value="LuxR_C_like"/>
    <property type="match status" value="1"/>
</dbReference>
<protein>
    <recommendedName>
        <fullName evidence="4">HTH luxR-type domain-containing protein</fullName>
    </recommendedName>
</protein>
<dbReference type="PRINTS" id="PR00038">
    <property type="entry name" value="HTHLUXR"/>
</dbReference>
<evidence type="ECO:0000259" key="4">
    <source>
        <dbReference type="PROSITE" id="PS50043"/>
    </source>
</evidence>
<dbReference type="GO" id="GO:0006355">
    <property type="term" value="P:regulation of DNA-templated transcription"/>
    <property type="evidence" value="ECO:0007669"/>
    <property type="project" value="InterPro"/>
</dbReference>
<name>W7JER2_9PSEU</name>
<keyword evidence="2" id="KW-0238">DNA-binding</keyword>
<evidence type="ECO:0000313" key="5">
    <source>
        <dbReference type="EMBL" id="EWC64469.1"/>
    </source>
</evidence>
<dbReference type="PANTHER" id="PTHR44688:SF16">
    <property type="entry name" value="DNA-BINDING TRANSCRIPTIONAL ACTIVATOR DEVR_DOSR"/>
    <property type="match status" value="1"/>
</dbReference>